<evidence type="ECO:0000256" key="2">
    <source>
        <dbReference type="ARBA" id="ARBA00023125"/>
    </source>
</evidence>
<dbReference type="OrthoDB" id="9766545at2"/>
<dbReference type="SUPFAM" id="SSF56349">
    <property type="entry name" value="DNA breaking-rejoining enzymes"/>
    <property type="match status" value="1"/>
</dbReference>
<dbReference type="Proteomes" id="UP000184301">
    <property type="component" value="Unassembled WGS sequence"/>
</dbReference>
<feature type="non-terminal residue" evidence="5">
    <location>
        <position position="1"/>
    </location>
</feature>
<dbReference type="RefSeq" id="WP_143160826.1">
    <property type="nucleotide sequence ID" value="NZ_FQZY01000160.1"/>
</dbReference>
<dbReference type="STRING" id="1121950.SAMN02745243_04201"/>
<dbReference type="EMBL" id="FQZY01000160">
    <property type="protein sequence ID" value="SHL05023.1"/>
    <property type="molecule type" value="Genomic_DNA"/>
</dbReference>
<proteinExistence type="inferred from homology"/>
<reference evidence="5 6" key="1">
    <citation type="submission" date="2016-11" db="EMBL/GenBank/DDBJ databases">
        <authorList>
            <person name="Jaros S."/>
            <person name="Januszkiewicz K."/>
            <person name="Wedrychowicz H."/>
        </authorList>
    </citation>
    <scope>NUCLEOTIDE SEQUENCE [LARGE SCALE GENOMIC DNA]</scope>
    <source>
        <strain evidence="5 6">DSM 15480</strain>
    </source>
</reference>
<accession>A0A1M6XGJ7</accession>
<dbReference type="PROSITE" id="PS51898">
    <property type="entry name" value="TYR_RECOMBINASE"/>
    <property type="match status" value="1"/>
</dbReference>
<dbReference type="InterPro" id="IPR013762">
    <property type="entry name" value="Integrase-like_cat_sf"/>
</dbReference>
<organism evidence="5 6">
    <name type="scientific">Hespellia stercorisuis DSM 15480</name>
    <dbReference type="NCBI Taxonomy" id="1121950"/>
    <lineage>
        <taxon>Bacteria</taxon>
        <taxon>Bacillati</taxon>
        <taxon>Bacillota</taxon>
        <taxon>Clostridia</taxon>
        <taxon>Lachnospirales</taxon>
        <taxon>Lachnospiraceae</taxon>
        <taxon>Hespellia</taxon>
    </lineage>
</organism>
<keyword evidence="3" id="KW-0233">DNA recombination</keyword>
<name>A0A1M6XGJ7_9FIRM</name>
<dbReference type="PANTHER" id="PTHR30349">
    <property type="entry name" value="PHAGE INTEGRASE-RELATED"/>
    <property type="match status" value="1"/>
</dbReference>
<dbReference type="GO" id="GO:0015074">
    <property type="term" value="P:DNA integration"/>
    <property type="evidence" value="ECO:0007669"/>
    <property type="project" value="InterPro"/>
</dbReference>
<dbReference type="Gene3D" id="1.10.443.10">
    <property type="entry name" value="Intergrase catalytic core"/>
    <property type="match status" value="1"/>
</dbReference>
<dbReference type="InterPro" id="IPR002104">
    <property type="entry name" value="Integrase_catalytic"/>
</dbReference>
<evidence type="ECO:0000256" key="1">
    <source>
        <dbReference type="ARBA" id="ARBA00008857"/>
    </source>
</evidence>
<evidence type="ECO:0000313" key="6">
    <source>
        <dbReference type="Proteomes" id="UP000184301"/>
    </source>
</evidence>
<evidence type="ECO:0000259" key="4">
    <source>
        <dbReference type="PROSITE" id="PS51898"/>
    </source>
</evidence>
<dbReference type="InterPro" id="IPR050090">
    <property type="entry name" value="Tyrosine_recombinase_XerCD"/>
</dbReference>
<dbReference type="Pfam" id="PF00589">
    <property type="entry name" value="Phage_integrase"/>
    <property type="match status" value="1"/>
</dbReference>
<evidence type="ECO:0000256" key="3">
    <source>
        <dbReference type="ARBA" id="ARBA00023172"/>
    </source>
</evidence>
<protein>
    <submittedName>
        <fullName evidence="5">Phage integrase family protein</fullName>
    </submittedName>
</protein>
<comment type="similarity">
    <text evidence="1">Belongs to the 'phage' integrase family.</text>
</comment>
<keyword evidence="2" id="KW-0238">DNA-binding</keyword>
<dbReference type="PANTHER" id="PTHR30349:SF41">
    <property type="entry name" value="INTEGRASE_RECOMBINASE PROTEIN MJ0367-RELATED"/>
    <property type="match status" value="1"/>
</dbReference>
<gene>
    <name evidence="5" type="ORF">SAMN02745243_04201</name>
</gene>
<dbReference type="AlphaFoldDB" id="A0A1M6XGJ7"/>
<evidence type="ECO:0000313" key="5">
    <source>
        <dbReference type="EMBL" id="SHL05023.1"/>
    </source>
</evidence>
<dbReference type="GO" id="GO:0006310">
    <property type="term" value="P:DNA recombination"/>
    <property type="evidence" value="ECO:0007669"/>
    <property type="project" value="UniProtKB-KW"/>
</dbReference>
<sequence length="216" mass="24907">DGEISRIIEMADSYPSRGNNTVPYIRAMLPVIIRISLCCGLRLSEVISLRKRNFNAYDGVLVLEIAKNNKQRIVPMHESLSVLLQKYCIVMGVIGQPDAWLFPGKDDSAHISLKTVDNRFRLILREINISRPDKKYERGACFHCLRHTFVQRSFVQLKEIGISVDNSIPYLSIYLGHSNLRQTERYMKFTTDMFIDEFQKFAAFSGEAFPEVCYED</sequence>
<dbReference type="InterPro" id="IPR011010">
    <property type="entry name" value="DNA_brk_join_enz"/>
</dbReference>
<feature type="domain" description="Tyr recombinase" evidence="4">
    <location>
        <begin position="1"/>
        <end position="199"/>
    </location>
</feature>
<dbReference type="GO" id="GO:0003677">
    <property type="term" value="F:DNA binding"/>
    <property type="evidence" value="ECO:0007669"/>
    <property type="project" value="UniProtKB-KW"/>
</dbReference>
<keyword evidence="6" id="KW-1185">Reference proteome</keyword>